<evidence type="ECO:0000256" key="1">
    <source>
        <dbReference type="SAM" id="MobiDB-lite"/>
    </source>
</evidence>
<keyword evidence="4" id="KW-1185">Reference proteome</keyword>
<feature type="domain" description="TfoX N-terminal" evidence="2">
    <location>
        <begin position="13"/>
        <end position="103"/>
    </location>
</feature>
<dbReference type="KEGG" id="fer:FNB15_13985"/>
<dbReference type="PANTHER" id="PTHR36121">
    <property type="entry name" value="PROTEIN SXY"/>
    <property type="match status" value="1"/>
</dbReference>
<evidence type="ECO:0000313" key="4">
    <source>
        <dbReference type="Proteomes" id="UP000317496"/>
    </source>
</evidence>
<dbReference type="Gene3D" id="3.30.1460.30">
    <property type="entry name" value="YgaC/TfoX-N like chaperone"/>
    <property type="match status" value="1"/>
</dbReference>
<gene>
    <name evidence="3" type="ORF">FNB15_13985</name>
</gene>
<dbReference type="AlphaFoldDB" id="A0A516H3G4"/>
<dbReference type="InterPro" id="IPR007076">
    <property type="entry name" value="TfoX_N"/>
</dbReference>
<dbReference type="PANTHER" id="PTHR36121:SF1">
    <property type="entry name" value="PROTEIN SXY"/>
    <property type="match status" value="1"/>
</dbReference>
<evidence type="ECO:0000313" key="3">
    <source>
        <dbReference type="EMBL" id="QDO98313.1"/>
    </source>
</evidence>
<dbReference type="SUPFAM" id="SSF159894">
    <property type="entry name" value="YgaC/TfoX-N like"/>
    <property type="match status" value="1"/>
</dbReference>
<reference evidence="3 4" key="1">
    <citation type="submission" date="2019-07" db="EMBL/GenBank/DDBJ databases">
        <title>Genome sequencing for Ferrovibrio sp. K5.</title>
        <authorList>
            <person name="Park S.-J."/>
        </authorList>
    </citation>
    <scope>NUCLEOTIDE SEQUENCE [LARGE SCALE GENOMIC DNA]</scope>
    <source>
        <strain evidence="3 4">K5</strain>
    </source>
</reference>
<dbReference type="Pfam" id="PF04993">
    <property type="entry name" value="TfoX_N"/>
    <property type="match status" value="1"/>
</dbReference>
<protein>
    <submittedName>
        <fullName evidence="3">TfoX/Sxy family protein</fullName>
    </submittedName>
</protein>
<dbReference type="EMBL" id="CP041636">
    <property type="protein sequence ID" value="QDO98313.1"/>
    <property type="molecule type" value="Genomic_DNA"/>
</dbReference>
<evidence type="ECO:0000259" key="2">
    <source>
        <dbReference type="Pfam" id="PF04993"/>
    </source>
</evidence>
<name>A0A516H3G4_9PROT</name>
<dbReference type="Proteomes" id="UP000317496">
    <property type="component" value="Chromosome"/>
</dbReference>
<accession>A0A516H3G4</accession>
<organism evidence="3 4">
    <name type="scientific">Ferrovibrio terrae</name>
    <dbReference type="NCBI Taxonomy" id="2594003"/>
    <lineage>
        <taxon>Bacteria</taxon>
        <taxon>Pseudomonadati</taxon>
        <taxon>Pseudomonadota</taxon>
        <taxon>Alphaproteobacteria</taxon>
        <taxon>Rhodospirillales</taxon>
        <taxon>Rhodospirillaceae</taxon>
        <taxon>Ferrovibrio</taxon>
    </lineage>
</organism>
<dbReference type="OrthoDB" id="1524907at2"/>
<feature type="region of interest" description="Disordered" evidence="1">
    <location>
        <begin position="109"/>
        <end position="128"/>
    </location>
</feature>
<dbReference type="InterPro" id="IPR047525">
    <property type="entry name" value="TfoX-like"/>
</dbReference>
<proteinExistence type="predicted"/>
<dbReference type="RefSeq" id="WP_144069294.1">
    <property type="nucleotide sequence ID" value="NZ_CP041636.1"/>
</dbReference>
<sequence length="128" mass="13958">MTASRDFTAFVQELFAPLGGVSVRPMFGGAGVYSRGVMFALIDDDTLYLKADAESKKAFEARGCEAFVYDSKGKPVQMSYWKLPAELIDDADEAVKWAQTALAIAKAQKAATPPPSRRITLGAARRHR</sequence>